<feature type="domain" description="RagB/SusD" evidence="6">
    <location>
        <begin position="330"/>
        <end position="478"/>
    </location>
</feature>
<comment type="subcellular location">
    <subcellularLocation>
        <location evidence="1">Cell outer membrane</location>
    </subcellularLocation>
</comment>
<organism evidence="8 9">
    <name type="scientific">Chitinophaga eiseniae</name>
    <dbReference type="NCBI Taxonomy" id="634771"/>
    <lineage>
        <taxon>Bacteria</taxon>
        <taxon>Pseudomonadati</taxon>
        <taxon>Bacteroidota</taxon>
        <taxon>Chitinophagia</taxon>
        <taxon>Chitinophagales</taxon>
        <taxon>Chitinophagaceae</taxon>
        <taxon>Chitinophaga</taxon>
    </lineage>
</organism>
<dbReference type="Pfam" id="PF07980">
    <property type="entry name" value="SusD_RagB"/>
    <property type="match status" value="1"/>
</dbReference>
<protein>
    <submittedName>
        <fullName evidence="8">SusD family protein</fullName>
    </submittedName>
</protein>
<dbReference type="EMBL" id="FUWZ01000001">
    <property type="protein sequence ID" value="SJZ74168.1"/>
    <property type="molecule type" value="Genomic_DNA"/>
</dbReference>
<evidence type="ECO:0000259" key="6">
    <source>
        <dbReference type="Pfam" id="PF07980"/>
    </source>
</evidence>
<sequence>MNRQILIKTSCIFLILNNLTLISCKKFLEIPAPTTSINEANVYKNDYTAAAVLTGIYTKIMQGFSDGGITSISLIEELASDNLGIGNLNVQADLIWWRNMVSPDYINNGGYNNYFSNLYPRIFTINAAIEGLNQSQTLTPAVKKRLLGEAYFLRAFYFFYLVNLFGDVPLVTSTDYRINSTITRSSTSAIYNHIETDLEQSKTYLNDDYVDASIIKPTTERVRPNQSTAVALQARVKLYRKKYLEAETAATTIINNKSQYDLVGLDSVFKKNSKETLWALQPVKQGYNTDEATFFILTSAPGTLSLRNYYLSPSLMSSFEDNDKRLTSWINYISANNQTYPYAFKYQADLSSSSVKEYCIVFRLAEQYLIRAESRLEQNNIEGAKEDLNAIRKRAGIPPISTNSVSALRIAINRERRVELFTEWGHRWFDLIRTNSVDSVMQNAMAFKGGTWASFKVRYPIPNTERLTNPNLTQNIGY</sequence>
<accession>A0A1T4N5M3</accession>
<keyword evidence="5" id="KW-0998">Cell outer membrane</keyword>
<evidence type="ECO:0000256" key="4">
    <source>
        <dbReference type="ARBA" id="ARBA00023136"/>
    </source>
</evidence>
<dbReference type="InterPro" id="IPR033985">
    <property type="entry name" value="SusD-like_N"/>
</dbReference>
<evidence type="ECO:0000256" key="3">
    <source>
        <dbReference type="ARBA" id="ARBA00022729"/>
    </source>
</evidence>
<dbReference type="Gene3D" id="1.25.40.390">
    <property type="match status" value="1"/>
</dbReference>
<proteinExistence type="inferred from homology"/>
<dbReference type="GO" id="GO:0009279">
    <property type="term" value="C:cell outer membrane"/>
    <property type="evidence" value="ECO:0007669"/>
    <property type="project" value="UniProtKB-SubCell"/>
</dbReference>
<dbReference type="InterPro" id="IPR012944">
    <property type="entry name" value="SusD_RagB_dom"/>
</dbReference>
<dbReference type="Proteomes" id="UP000190367">
    <property type="component" value="Unassembled WGS sequence"/>
</dbReference>
<evidence type="ECO:0000313" key="9">
    <source>
        <dbReference type="Proteomes" id="UP000190367"/>
    </source>
</evidence>
<keyword evidence="3" id="KW-0732">Signal</keyword>
<dbReference type="Pfam" id="PF14322">
    <property type="entry name" value="SusD-like_3"/>
    <property type="match status" value="1"/>
</dbReference>
<name>A0A1T4N5M3_9BACT</name>
<dbReference type="AlphaFoldDB" id="A0A1T4N5M3"/>
<feature type="domain" description="SusD-like N-terminal" evidence="7">
    <location>
        <begin position="53"/>
        <end position="238"/>
    </location>
</feature>
<evidence type="ECO:0000256" key="1">
    <source>
        <dbReference type="ARBA" id="ARBA00004442"/>
    </source>
</evidence>
<dbReference type="SUPFAM" id="SSF48452">
    <property type="entry name" value="TPR-like"/>
    <property type="match status" value="1"/>
</dbReference>
<evidence type="ECO:0000256" key="5">
    <source>
        <dbReference type="ARBA" id="ARBA00023237"/>
    </source>
</evidence>
<keyword evidence="4" id="KW-0472">Membrane</keyword>
<reference evidence="9" key="1">
    <citation type="submission" date="2017-02" db="EMBL/GenBank/DDBJ databases">
        <authorList>
            <person name="Varghese N."/>
            <person name="Submissions S."/>
        </authorList>
    </citation>
    <scope>NUCLEOTIDE SEQUENCE [LARGE SCALE GENOMIC DNA]</scope>
    <source>
        <strain evidence="9">DSM 22224</strain>
    </source>
</reference>
<dbReference type="STRING" id="634771.SAMN04488128_1011423"/>
<evidence type="ECO:0000313" key="8">
    <source>
        <dbReference type="EMBL" id="SJZ74168.1"/>
    </source>
</evidence>
<dbReference type="InterPro" id="IPR011990">
    <property type="entry name" value="TPR-like_helical_dom_sf"/>
</dbReference>
<dbReference type="CDD" id="cd08977">
    <property type="entry name" value="SusD"/>
    <property type="match status" value="1"/>
</dbReference>
<gene>
    <name evidence="8" type="ORF">SAMN04488128_1011423</name>
</gene>
<comment type="similarity">
    <text evidence="2">Belongs to the SusD family.</text>
</comment>
<evidence type="ECO:0000256" key="2">
    <source>
        <dbReference type="ARBA" id="ARBA00006275"/>
    </source>
</evidence>
<evidence type="ECO:0000259" key="7">
    <source>
        <dbReference type="Pfam" id="PF14322"/>
    </source>
</evidence>
<dbReference type="PROSITE" id="PS51257">
    <property type="entry name" value="PROKAR_LIPOPROTEIN"/>
    <property type="match status" value="1"/>
</dbReference>
<dbReference type="RefSeq" id="WP_078668026.1">
    <property type="nucleotide sequence ID" value="NZ_FUWZ01000001.1"/>
</dbReference>
<dbReference type="OrthoDB" id="625727at2"/>
<keyword evidence="9" id="KW-1185">Reference proteome</keyword>